<dbReference type="InterPro" id="IPR051157">
    <property type="entry name" value="PDH/Transketolase"/>
</dbReference>
<dbReference type="SUPFAM" id="SSF52518">
    <property type="entry name" value="Thiamin diphosphate-binding fold (THDP-binding)"/>
    <property type="match status" value="1"/>
</dbReference>
<evidence type="ECO:0000256" key="1">
    <source>
        <dbReference type="ARBA" id="ARBA00001964"/>
    </source>
</evidence>
<dbReference type="PANTHER" id="PTHR43825">
    <property type="entry name" value="PYRUVATE DEHYDROGENASE E1 COMPONENT"/>
    <property type="match status" value="1"/>
</dbReference>
<name>A0A382G7M1_9ZZZZ</name>
<evidence type="ECO:0000256" key="3">
    <source>
        <dbReference type="ARBA" id="ARBA00023052"/>
    </source>
</evidence>
<dbReference type="EMBL" id="UINC01053715">
    <property type="protein sequence ID" value="SVB70577.1"/>
    <property type="molecule type" value="Genomic_DNA"/>
</dbReference>
<proteinExistence type="inferred from homology"/>
<dbReference type="Pfam" id="PF02779">
    <property type="entry name" value="Transket_pyr"/>
    <property type="match status" value="1"/>
</dbReference>
<accession>A0A382G7M1</accession>
<dbReference type="SMART" id="SM00861">
    <property type="entry name" value="Transket_pyr"/>
    <property type="match status" value="1"/>
</dbReference>
<evidence type="ECO:0000256" key="2">
    <source>
        <dbReference type="ARBA" id="ARBA00007131"/>
    </source>
</evidence>
<gene>
    <name evidence="5" type="ORF">METZ01_LOCUS223431</name>
</gene>
<evidence type="ECO:0000259" key="4">
    <source>
        <dbReference type="SMART" id="SM00861"/>
    </source>
</evidence>
<comment type="cofactor">
    <cofactor evidence="1">
        <name>thiamine diphosphate</name>
        <dbReference type="ChEBI" id="CHEBI:58937"/>
    </cofactor>
</comment>
<protein>
    <recommendedName>
        <fullName evidence="4">Transketolase-like pyrimidine-binding domain-containing protein</fullName>
    </recommendedName>
</protein>
<sequence length="156" mass="16816">MKINASTMKMWSRIGSRAAYGMAALELGKKYDDLIVLTGDTSTSAGLDRFKKSFPEKYLDVGIAEQNMIGIAAGLASEGQQVFTSTFSPFQTMRCCEQIRVNLGYMNHKVNMVGLASGLVLGMLGYTHCCIEDISIMRSIPGITVVSPADCGATVK</sequence>
<dbReference type="AlphaFoldDB" id="A0A382G7M1"/>
<dbReference type="CDD" id="cd07033">
    <property type="entry name" value="TPP_PYR_DXS_TK_like"/>
    <property type="match status" value="1"/>
</dbReference>
<feature type="non-terminal residue" evidence="5">
    <location>
        <position position="156"/>
    </location>
</feature>
<evidence type="ECO:0000313" key="5">
    <source>
        <dbReference type="EMBL" id="SVB70577.1"/>
    </source>
</evidence>
<dbReference type="InterPro" id="IPR029061">
    <property type="entry name" value="THDP-binding"/>
</dbReference>
<feature type="domain" description="Transketolase-like pyrimidine-binding" evidence="4">
    <location>
        <begin position="14"/>
        <end position="156"/>
    </location>
</feature>
<dbReference type="FunFam" id="3.40.50.970:FF:000129">
    <property type="entry name" value="Transketolase"/>
    <property type="match status" value="1"/>
</dbReference>
<dbReference type="Gene3D" id="3.40.50.970">
    <property type="match status" value="1"/>
</dbReference>
<dbReference type="PANTHER" id="PTHR43825:SF1">
    <property type="entry name" value="TRANSKETOLASE-LIKE PYRIMIDINE-BINDING DOMAIN-CONTAINING PROTEIN"/>
    <property type="match status" value="1"/>
</dbReference>
<keyword evidence="3" id="KW-0786">Thiamine pyrophosphate</keyword>
<comment type="similarity">
    <text evidence="2">Belongs to the transketolase family.</text>
</comment>
<organism evidence="5">
    <name type="scientific">marine metagenome</name>
    <dbReference type="NCBI Taxonomy" id="408172"/>
    <lineage>
        <taxon>unclassified sequences</taxon>
        <taxon>metagenomes</taxon>
        <taxon>ecological metagenomes</taxon>
    </lineage>
</organism>
<reference evidence="5" key="1">
    <citation type="submission" date="2018-05" db="EMBL/GenBank/DDBJ databases">
        <authorList>
            <person name="Lanie J.A."/>
            <person name="Ng W.-L."/>
            <person name="Kazmierczak K.M."/>
            <person name="Andrzejewski T.M."/>
            <person name="Davidsen T.M."/>
            <person name="Wayne K.J."/>
            <person name="Tettelin H."/>
            <person name="Glass J.I."/>
            <person name="Rusch D."/>
            <person name="Podicherti R."/>
            <person name="Tsui H.-C.T."/>
            <person name="Winkler M.E."/>
        </authorList>
    </citation>
    <scope>NUCLEOTIDE SEQUENCE</scope>
</reference>
<dbReference type="InterPro" id="IPR005475">
    <property type="entry name" value="Transketolase-like_Pyr-bd"/>
</dbReference>